<reference evidence="4" key="1">
    <citation type="submission" date="2016-10" db="EMBL/GenBank/DDBJ databases">
        <authorList>
            <person name="Varghese N."/>
            <person name="Submissions S."/>
        </authorList>
    </citation>
    <scope>NUCLEOTIDE SEQUENCE [LARGE SCALE GENOMIC DNA]</scope>
    <source>
        <strain evidence="4">IBRC-M 10760</strain>
    </source>
</reference>
<name>A0A1G7RF07_9EURY</name>
<feature type="domain" description="Envelope protein N-terminal" evidence="2">
    <location>
        <begin position="65"/>
        <end position="335"/>
    </location>
</feature>
<dbReference type="Proteomes" id="UP000199076">
    <property type="component" value="Unassembled WGS sequence"/>
</dbReference>
<keyword evidence="1" id="KW-1133">Transmembrane helix</keyword>
<proteinExistence type="predicted"/>
<keyword evidence="1" id="KW-0472">Membrane</keyword>
<protein>
    <recommendedName>
        <fullName evidence="2">Envelope protein N-terminal domain-containing protein</fullName>
    </recommendedName>
</protein>
<evidence type="ECO:0000313" key="4">
    <source>
        <dbReference type="Proteomes" id="UP000199076"/>
    </source>
</evidence>
<evidence type="ECO:0000256" key="1">
    <source>
        <dbReference type="SAM" id="Phobius"/>
    </source>
</evidence>
<evidence type="ECO:0000259" key="2">
    <source>
        <dbReference type="Pfam" id="PF26255"/>
    </source>
</evidence>
<keyword evidence="4" id="KW-1185">Reference proteome</keyword>
<evidence type="ECO:0000313" key="3">
    <source>
        <dbReference type="EMBL" id="SDG09357.1"/>
    </source>
</evidence>
<sequence>MRESIRRALAGLLAVLLVSTAVAPVGTASAQMFEEPRDCGAVDKYIVAVTWSLGSGFTDCKFGEPDVDPAEGVEAQQVHTELYSAALTATEAEQARNLTYSNYFEDTRTISRIEGKNAVVRALSNGSTESQTRFAADQAIEDYYSQKQVNYARQLGPTMRTVERIYNSAASESGLSADQVVRSERATGTNKYREWLKTENRSITLINGSTADIPVINASDGFGGIIIGPHKTYTDDNYINTLVYSPDATQYHPIQEENTTRLLNSGDMESTWQKIKDQANSEKTHMDTFVNQTYPKWEAGMIDSEDLVDPYLGAREMDPTANGSTWATRSLTALGISPPANVSNLERMEVRDETTGAVYNGTLMAQADPANASGYAVGSTYNTSNINGDVFMATNEGPRSLDGRFTILSADRIDGGSYEDGEQITYDRPDYSTTNLSKFKQMHEDVMALRADLEAREQRIEENAKSGTGGLFGPLRDSLPFGGGGLVVALGAIVVLGLVTRN</sequence>
<gene>
    <name evidence="3" type="ORF">SAMN05216218_1158</name>
</gene>
<dbReference type="Pfam" id="PF26255">
    <property type="entry name" value="Viral_env_HRPV"/>
    <property type="match status" value="1"/>
</dbReference>
<organism evidence="3 4">
    <name type="scientific">Halorientalis regularis</name>
    <dbReference type="NCBI Taxonomy" id="660518"/>
    <lineage>
        <taxon>Archaea</taxon>
        <taxon>Methanobacteriati</taxon>
        <taxon>Methanobacteriota</taxon>
        <taxon>Stenosarchaea group</taxon>
        <taxon>Halobacteria</taxon>
        <taxon>Halobacteriales</taxon>
        <taxon>Haloarculaceae</taxon>
        <taxon>Halorientalis</taxon>
    </lineage>
</organism>
<dbReference type="InterPro" id="IPR058677">
    <property type="entry name" value="ORF4_N"/>
</dbReference>
<dbReference type="AlphaFoldDB" id="A0A1G7RF07"/>
<keyword evidence="1" id="KW-0812">Transmembrane</keyword>
<feature type="transmembrane region" description="Helical" evidence="1">
    <location>
        <begin position="479"/>
        <end position="499"/>
    </location>
</feature>
<accession>A0A1G7RF07</accession>
<dbReference type="STRING" id="660518.SAMN05216218_1158"/>
<dbReference type="EMBL" id="FNBK01000015">
    <property type="protein sequence ID" value="SDG09357.1"/>
    <property type="molecule type" value="Genomic_DNA"/>
</dbReference>